<evidence type="ECO:0000313" key="1">
    <source>
        <dbReference type="EMBL" id="CAK0837445.1"/>
    </source>
</evidence>
<protein>
    <recommendedName>
        <fullName evidence="3">Protein-tyrosine sulfotransferase</fullName>
    </recommendedName>
</protein>
<proteinExistence type="predicted"/>
<dbReference type="Gene3D" id="3.40.50.300">
    <property type="entry name" value="P-loop containing nucleotide triphosphate hydrolases"/>
    <property type="match status" value="1"/>
</dbReference>
<dbReference type="InterPro" id="IPR027417">
    <property type="entry name" value="P-loop_NTPase"/>
</dbReference>
<reference evidence="1" key="1">
    <citation type="submission" date="2023-10" db="EMBL/GenBank/DDBJ databases">
        <authorList>
            <person name="Chen Y."/>
            <person name="Shah S."/>
            <person name="Dougan E. K."/>
            <person name="Thang M."/>
            <person name="Chan C."/>
        </authorList>
    </citation>
    <scope>NUCLEOTIDE SEQUENCE [LARGE SCALE GENOMIC DNA]</scope>
</reference>
<organism evidence="1 2">
    <name type="scientific">Prorocentrum cordatum</name>
    <dbReference type="NCBI Taxonomy" id="2364126"/>
    <lineage>
        <taxon>Eukaryota</taxon>
        <taxon>Sar</taxon>
        <taxon>Alveolata</taxon>
        <taxon>Dinophyceae</taxon>
        <taxon>Prorocentrales</taxon>
        <taxon>Prorocentraceae</taxon>
        <taxon>Prorocentrum</taxon>
    </lineage>
</organism>
<feature type="non-terminal residue" evidence="1">
    <location>
        <position position="1"/>
    </location>
</feature>
<evidence type="ECO:0000313" key="2">
    <source>
        <dbReference type="Proteomes" id="UP001189429"/>
    </source>
</evidence>
<comment type="caution">
    <text evidence="1">The sequence shown here is derived from an EMBL/GenBank/DDBJ whole genome shotgun (WGS) entry which is preliminary data.</text>
</comment>
<dbReference type="Proteomes" id="UP001189429">
    <property type="component" value="Unassembled WGS sequence"/>
</dbReference>
<dbReference type="Pfam" id="PF17784">
    <property type="entry name" value="Sulfotransfer_4"/>
    <property type="match status" value="1"/>
</dbReference>
<gene>
    <name evidence="1" type="ORF">PCOR1329_LOCUS33643</name>
</gene>
<accession>A0ABN9SXW2</accession>
<name>A0ABN9SXW2_9DINO</name>
<dbReference type="EMBL" id="CAUYUJ010014155">
    <property type="protein sequence ID" value="CAK0837445.1"/>
    <property type="molecule type" value="Genomic_DNA"/>
</dbReference>
<evidence type="ECO:0008006" key="3">
    <source>
        <dbReference type="Google" id="ProtNLM"/>
    </source>
</evidence>
<dbReference type="InterPro" id="IPR040632">
    <property type="entry name" value="Sulfotransfer_4"/>
</dbReference>
<keyword evidence="2" id="KW-1185">Reference proteome</keyword>
<sequence length="250" mass="28121">GLPPMYYADNFDAYTDFLNVLNSSIPACSPGCEERNVSVAAKVDEFFTTVKELAQSYPQAKFIFNTRNQGVWLAGLVNNCWGNVNPKREWVQYLQRWEECCGSEHGRWGNLSCWRHRRRDAAEGGGQPGGQSAGSYQWMVRSCCEPLRVFRWAWHAMHAGVASLFADDPARLLHFDIDTAGEGEALGAFLGVPHIPGAWRRIRRGILQDKLRGGYLLAESDYCGSADFLQSLGERCESGVELHWQRRLGT</sequence>